<organism evidence="8 9">
    <name type="scientific">Limnohabitans planktonicus II-D5</name>
    <dbReference type="NCBI Taxonomy" id="1293045"/>
    <lineage>
        <taxon>Bacteria</taxon>
        <taxon>Pseudomonadati</taxon>
        <taxon>Pseudomonadota</taxon>
        <taxon>Betaproteobacteria</taxon>
        <taxon>Burkholderiales</taxon>
        <taxon>Comamonadaceae</taxon>
        <taxon>Limnohabitans</taxon>
    </lineage>
</organism>
<dbReference type="SUPFAM" id="SSF54534">
    <property type="entry name" value="FKBP-like"/>
    <property type="match status" value="1"/>
</dbReference>
<dbReference type="OrthoDB" id="8886058at2"/>
<evidence type="ECO:0000313" key="9">
    <source>
        <dbReference type="Proteomes" id="UP000037507"/>
    </source>
</evidence>
<dbReference type="STRING" id="1293045.H663_16130"/>
<dbReference type="SUPFAM" id="SSF109998">
    <property type="entry name" value="Triger factor/SurA peptide-binding domain-like"/>
    <property type="match status" value="1"/>
</dbReference>
<evidence type="ECO:0000259" key="7">
    <source>
        <dbReference type="PROSITE" id="PS50198"/>
    </source>
</evidence>
<dbReference type="AlphaFoldDB" id="A0A2T7UA12"/>
<evidence type="ECO:0000256" key="1">
    <source>
        <dbReference type="ARBA" id="ARBA00000971"/>
    </source>
</evidence>
<evidence type="ECO:0000256" key="6">
    <source>
        <dbReference type="SAM" id="SignalP"/>
    </source>
</evidence>
<dbReference type="RefSeq" id="WP_053175118.1">
    <property type="nucleotide sequence ID" value="NZ_LFYT02000028.1"/>
</dbReference>
<feature type="domain" description="PpiC" evidence="7">
    <location>
        <begin position="149"/>
        <end position="240"/>
    </location>
</feature>
<dbReference type="InterPro" id="IPR046357">
    <property type="entry name" value="PPIase_dom_sf"/>
</dbReference>
<comment type="similarity">
    <text evidence="2">Belongs to the PpiC/parvulin rotamase family.</text>
</comment>
<evidence type="ECO:0000313" key="8">
    <source>
        <dbReference type="EMBL" id="PVE41518.1"/>
    </source>
</evidence>
<dbReference type="GO" id="GO:0003755">
    <property type="term" value="F:peptidyl-prolyl cis-trans isomerase activity"/>
    <property type="evidence" value="ECO:0007669"/>
    <property type="project" value="UniProtKB-KW"/>
</dbReference>
<dbReference type="PROSITE" id="PS50198">
    <property type="entry name" value="PPIC_PPIASE_2"/>
    <property type="match status" value="1"/>
</dbReference>
<gene>
    <name evidence="8" type="ORF">H663_016675</name>
</gene>
<dbReference type="EMBL" id="LFYT02000028">
    <property type="protein sequence ID" value="PVE41518.1"/>
    <property type="molecule type" value="Genomic_DNA"/>
</dbReference>
<evidence type="ECO:0000256" key="4">
    <source>
        <dbReference type="ARBA" id="ARBA00023110"/>
    </source>
</evidence>
<keyword evidence="5" id="KW-0413">Isomerase</keyword>
<dbReference type="Gene3D" id="3.10.50.40">
    <property type="match status" value="1"/>
</dbReference>
<dbReference type="InterPro" id="IPR000297">
    <property type="entry name" value="PPIase_PpiC"/>
</dbReference>
<dbReference type="PANTHER" id="PTHR47245">
    <property type="entry name" value="PEPTIDYLPROLYL ISOMERASE"/>
    <property type="match status" value="1"/>
</dbReference>
<dbReference type="PANTHER" id="PTHR47245:SF2">
    <property type="entry name" value="PEPTIDYL-PROLYL CIS-TRANS ISOMERASE HP_0175-RELATED"/>
    <property type="match status" value="1"/>
</dbReference>
<sequence length="279" mass="30997">MSFRAPFLKACSPLWLSLALASPLMAQTVLPAPSAEVLQALTKPFVVVNGLVQSTAHAEVLYREQVASGVASSPELRESVRQTLINQSLMMQAAQADGIDLQPLVQAQMALASQTALVRLWQQKYLADHPITDEALQQAYQQQMAQMGPEELLIRHIVVAEESLAQQLIQRIQQGAPMNDLATEHSKDPDSKAQGGLVGWVPEKQLVPEVAAIIRQMKPQQLWSVPVRTAQGWHVLSLQERRPWDAPSLEKLRPQLLEQLSQKVIATKLQELRDKALIR</sequence>
<feature type="signal peptide" evidence="6">
    <location>
        <begin position="1"/>
        <end position="26"/>
    </location>
</feature>
<dbReference type="InterPro" id="IPR050245">
    <property type="entry name" value="PrsA_foldase"/>
</dbReference>
<dbReference type="EC" id="5.2.1.8" evidence="3"/>
<proteinExistence type="inferred from homology"/>
<keyword evidence="6" id="KW-0732">Signal</keyword>
<dbReference type="Proteomes" id="UP000037507">
    <property type="component" value="Unassembled WGS sequence"/>
</dbReference>
<evidence type="ECO:0000256" key="2">
    <source>
        <dbReference type="ARBA" id="ARBA00007656"/>
    </source>
</evidence>
<accession>A0A2T7UA12</accession>
<keyword evidence="4 5" id="KW-0697">Rotamase</keyword>
<comment type="catalytic activity">
    <reaction evidence="1">
        <text>[protein]-peptidylproline (omega=180) = [protein]-peptidylproline (omega=0)</text>
        <dbReference type="Rhea" id="RHEA:16237"/>
        <dbReference type="Rhea" id="RHEA-COMP:10747"/>
        <dbReference type="Rhea" id="RHEA-COMP:10748"/>
        <dbReference type="ChEBI" id="CHEBI:83833"/>
        <dbReference type="ChEBI" id="CHEBI:83834"/>
        <dbReference type="EC" id="5.2.1.8"/>
    </reaction>
</comment>
<reference evidence="8" key="1">
    <citation type="submission" date="2017-04" db="EMBL/GenBank/DDBJ databases">
        <title>Unexpected and diverse lifestyles within the genus Limnohabitans.</title>
        <authorList>
            <person name="Kasalicky V."/>
            <person name="Mehrshad M."/>
            <person name="Andrei S.-A."/>
            <person name="Salcher M."/>
            <person name="Kratochvilova H."/>
            <person name="Simek K."/>
            <person name="Ghai R."/>
        </authorList>
    </citation>
    <scope>NUCLEOTIDE SEQUENCE [LARGE SCALE GENOMIC DNA]</scope>
    <source>
        <strain evidence="8">II-D5</strain>
    </source>
</reference>
<name>A0A2T7UA12_9BURK</name>
<feature type="chain" id="PRO_5015539251" description="peptidylprolyl isomerase" evidence="6">
    <location>
        <begin position="27"/>
        <end position="279"/>
    </location>
</feature>
<dbReference type="InterPro" id="IPR027304">
    <property type="entry name" value="Trigger_fact/SurA_dom_sf"/>
</dbReference>
<keyword evidence="9" id="KW-1185">Reference proteome</keyword>
<evidence type="ECO:0000256" key="5">
    <source>
        <dbReference type="PROSITE-ProRule" id="PRU00278"/>
    </source>
</evidence>
<dbReference type="Pfam" id="PF00639">
    <property type="entry name" value="Rotamase"/>
    <property type="match status" value="1"/>
</dbReference>
<evidence type="ECO:0000256" key="3">
    <source>
        <dbReference type="ARBA" id="ARBA00013194"/>
    </source>
</evidence>
<protein>
    <recommendedName>
        <fullName evidence="3">peptidylprolyl isomerase</fullName>
        <ecNumber evidence="3">5.2.1.8</ecNumber>
    </recommendedName>
</protein>
<comment type="caution">
    <text evidence="8">The sequence shown here is derived from an EMBL/GenBank/DDBJ whole genome shotgun (WGS) entry which is preliminary data.</text>
</comment>